<proteinExistence type="predicted"/>
<name>A0A382AG01_9ZZZZ</name>
<organism evidence="1">
    <name type="scientific">marine metagenome</name>
    <dbReference type="NCBI Taxonomy" id="408172"/>
    <lineage>
        <taxon>unclassified sequences</taxon>
        <taxon>metagenomes</taxon>
        <taxon>ecological metagenomes</taxon>
    </lineage>
</organism>
<sequence length="35" mass="3771">MSAKRRDVVQSVGSMVMRIVGHVGTLADLVLDSSR</sequence>
<dbReference type="AlphaFoldDB" id="A0A382AG01"/>
<accession>A0A382AG01</accession>
<evidence type="ECO:0000313" key="1">
    <source>
        <dbReference type="EMBL" id="SVB00052.1"/>
    </source>
</evidence>
<protein>
    <submittedName>
        <fullName evidence="1">Uncharacterized protein</fullName>
    </submittedName>
</protein>
<reference evidence="1" key="1">
    <citation type="submission" date="2018-05" db="EMBL/GenBank/DDBJ databases">
        <authorList>
            <person name="Lanie J.A."/>
            <person name="Ng W.-L."/>
            <person name="Kazmierczak K.M."/>
            <person name="Andrzejewski T.M."/>
            <person name="Davidsen T.M."/>
            <person name="Wayne K.J."/>
            <person name="Tettelin H."/>
            <person name="Glass J.I."/>
            <person name="Rusch D."/>
            <person name="Podicherti R."/>
            <person name="Tsui H.-C.T."/>
            <person name="Winkler M.E."/>
        </authorList>
    </citation>
    <scope>NUCLEOTIDE SEQUENCE</scope>
</reference>
<dbReference type="EMBL" id="UINC01025099">
    <property type="protein sequence ID" value="SVB00052.1"/>
    <property type="molecule type" value="Genomic_DNA"/>
</dbReference>
<gene>
    <name evidence="1" type="ORF">METZ01_LOCUS152906</name>
</gene>